<dbReference type="AlphaFoldDB" id="D8R153"/>
<proteinExistence type="predicted"/>
<name>D8R153_SELML</name>
<evidence type="ECO:0000313" key="2">
    <source>
        <dbReference type="Proteomes" id="UP000001514"/>
    </source>
</evidence>
<gene>
    <name evidence="1" type="ORF">SELMODRAFT_406690</name>
</gene>
<dbReference type="Gramene" id="EFJ34205">
    <property type="protein sequence ID" value="EFJ34205"/>
    <property type="gene ID" value="SELMODRAFT_406690"/>
</dbReference>
<reference evidence="1 2" key="1">
    <citation type="journal article" date="2011" name="Science">
        <title>The Selaginella genome identifies genetic changes associated with the evolution of vascular plants.</title>
        <authorList>
            <person name="Banks J.A."/>
            <person name="Nishiyama T."/>
            <person name="Hasebe M."/>
            <person name="Bowman J.L."/>
            <person name="Gribskov M."/>
            <person name="dePamphilis C."/>
            <person name="Albert V.A."/>
            <person name="Aono N."/>
            <person name="Aoyama T."/>
            <person name="Ambrose B.A."/>
            <person name="Ashton N.W."/>
            <person name="Axtell M.J."/>
            <person name="Barker E."/>
            <person name="Barker M.S."/>
            <person name="Bennetzen J.L."/>
            <person name="Bonawitz N.D."/>
            <person name="Chapple C."/>
            <person name="Cheng C."/>
            <person name="Correa L.G."/>
            <person name="Dacre M."/>
            <person name="DeBarry J."/>
            <person name="Dreyer I."/>
            <person name="Elias M."/>
            <person name="Engstrom E.M."/>
            <person name="Estelle M."/>
            <person name="Feng L."/>
            <person name="Finet C."/>
            <person name="Floyd S.K."/>
            <person name="Frommer W.B."/>
            <person name="Fujita T."/>
            <person name="Gramzow L."/>
            <person name="Gutensohn M."/>
            <person name="Harholt J."/>
            <person name="Hattori M."/>
            <person name="Heyl A."/>
            <person name="Hirai T."/>
            <person name="Hiwatashi Y."/>
            <person name="Ishikawa M."/>
            <person name="Iwata M."/>
            <person name="Karol K.G."/>
            <person name="Koehler B."/>
            <person name="Kolukisaoglu U."/>
            <person name="Kubo M."/>
            <person name="Kurata T."/>
            <person name="Lalonde S."/>
            <person name="Li K."/>
            <person name="Li Y."/>
            <person name="Litt A."/>
            <person name="Lyons E."/>
            <person name="Manning G."/>
            <person name="Maruyama T."/>
            <person name="Michael T.P."/>
            <person name="Mikami K."/>
            <person name="Miyazaki S."/>
            <person name="Morinaga S."/>
            <person name="Murata T."/>
            <person name="Mueller-Roeber B."/>
            <person name="Nelson D.R."/>
            <person name="Obara M."/>
            <person name="Oguri Y."/>
            <person name="Olmstead R.G."/>
            <person name="Onodera N."/>
            <person name="Petersen B.L."/>
            <person name="Pils B."/>
            <person name="Prigge M."/>
            <person name="Rensing S.A."/>
            <person name="Riano-Pachon D.M."/>
            <person name="Roberts A.W."/>
            <person name="Sato Y."/>
            <person name="Scheller H.V."/>
            <person name="Schulz B."/>
            <person name="Schulz C."/>
            <person name="Shakirov E.V."/>
            <person name="Shibagaki N."/>
            <person name="Shinohara N."/>
            <person name="Shippen D.E."/>
            <person name="Soerensen I."/>
            <person name="Sotooka R."/>
            <person name="Sugimoto N."/>
            <person name="Sugita M."/>
            <person name="Sumikawa N."/>
            <person name="Tanurdzic M."/>
            <person name="Theissen G."/>
            <person name="Ulvskov P."/>
            <person name="Wakazuki S."/>
            <person name="Weng J.K."/>
            <person name="Willats W.W."/>
            <person name="Wipf D."/>
            <person name="Wolf P.G."/>
            <person name="Yang L."/>
            <person name="Zimmer A.D."/>
            <person name="Zhu Q."/>
            <person name="Mitros T."/>
            <person name="Hellsten U."/>
            <person name="Loque D."/>
            <person name="Otillar R."/>
            <person name="Salamov A."/>
            <person name="Schmutz J."/>
            <person name="Shapiro H."/>
            <person name="Lindquist E."/>
            <person name="Lucas S."/>
            <person name="Rokhsar D."/>
            <person name="Grigoriev I.V."/>
        </authorList>
    </citation>
    <scope>NUCLEOTIDE SEQUENCE [LARGE SCALE GENOMIC DNA]</scope>
</reference>
<protein>
    <submittedName>
        <fullName evidence="1">Uncharacterized protein</fullName>
    </submittedName>
</protein>
<dbReference type="Proteomes" id="UP000001514">
    <property type="component" value="Unassembled WGS sequence"/>
</dbReference>
<evidence type="ECO:0000313" key="1">
    <source>
        <dbReference type="EMBL" id="EFJ34205.1"/>
    </source>
</evidence>
<dbReference type="HOGENOM" id="CLU_1550171_0_0_1"/>
<dbReference type="EMBL" id="GL377570">
    <property type="protein sequence ID" value="EFJ34205.1"/>
    <property type="molecule type" value="Genomic_DNA"/>
</dbReference>
<sequence>MSKESHARPRDVDKLASYGLEPSEITLSILIDMYTRPYNTIKRKKWKLIYNTLPKVWWWRSRPCVTSSRTWPCFQRRAFYMMLIKAPQARDFNRIPRIFYEIFANGCLISDKAWFSVLECVKKIKPTLYLPLLLLLAKDDGRYDDEFDDIARPQSFCSGRSKHQ</sequence>
<dbReference type="KEGG" id="smo:SELMODRAFT_406690"/>
<keyword evidence="2" id="KW-1185">Reference proteome</keyword>
<dbReference type="InParanoid" id="D8R153"/>
<organism evidence="2">
    <name type="scientific">Selaginella moellendorffii</name>
    <name type="common">Spikemoss</name>
    <dbReference type="NCBI Taxonomy" id="88036"/>
    <lineage>
        <taxon>Eukaryota</taxon>
        <taxon>Viridiplantae</taxon>
        <taxon>Streptophyta</taxon>
        <taxon>Embryophyta</taxon>
        <taxon>Tracheophyta</taxon>
        <taxon>Lycopodiopsida</taxon>
        <taxon>Selaginellales</taxon>
        <taxon>Selaginellaceae</taxon>
        <taxon>Selaginella</taxon>
    </lineage>
</organism>
<accession>D8R153</accession>